<comment type="function">
    <text evidence="4">S-adenosyl-L-methionine-binding protein that acts as an inhibitor of mTORC1 signaling via interaction with the GATOR1 and KICSTOR complexes. Acts as a sensor of S-adenosyl-L-methionine to signal methionine sufficiency to mTORC1: in presence of methionine, binds S-adenosyl-L-methionine, leading to disrupt interaction with the GATOR1 and KICSTOR complexes and promote mTORC1 signaling. Upon methionine starvation, S-adenosyl-L-methionine levels are reduced, thereby promoting the association with GATOR1 and KICSTOR, leading to inhibit mTORC1 signaling. Probably also acts as a S-adenosyl-L-methionine-dependent methyltransferase.</text>
</comment>
<dbReference type="SUPFAM" id="SSF53335">
    <property type="entry name" value="S-adenosyl-L-methionine-dependent methyltransferases"/>
    <property type="match status" value="1"/>
</dbReference>
<dbReference type="PANTHER" id="PTHR21008:SF0">
    <property type="entry name" value="S-ADENOSYLMETHIONINE SENSOR UPSTREAM OF MTORC1"/>
    <property type="match status" value="1"/>
</dbReference>
<dbReference type="InterPro" id="IPR021867">
    <property type="entry name" value="Bmt2/SAMTOR"/>
</dbReference>
<gene>
    <name evidence="4" type="primary">BMT2</name>
    <name evidence="4" type="synonym">SAMTOR</name>
</gene>
<reference evidence="5" key="1">
    <citation type="submission" date="2025-08" db="UniProtKB">
        <authorList>
            <consortium name="Ensembl"/>
        </authorList>
    </citation>
    <scope>IDENTIFICATION</scope>
</reference>
<dbReference type="AlphaFoldDB" id="A0A8C4QCQ2"/>
<dbReference type="GO" id="GO:0008168">
    <property type="term" value="F:methyltransferase activity"/>
    <property type="evidence" value="ECO:0007669"/>
    <property type="project" value="UniProtKB-UniRule"/>
</dbReference>
<evidence type="ECO:0000313" key="5">
    <source>
        <dbReference type="Ensembl" id="ENSEBUP00000013490.1"/>
    </source>
</evidence>
<keyword evidence="1 4" id="KW-0489">Methyltransferase</keyword>
<dbReference type="GO" id="GO:0032259">
    <property type="term" value="P:methylation"/>
    <property type="evidence" value="ECO:0007669"/>
    <property type="project" value="UniProtKB-KW"/>
</dbReference>
<dbReference type="InterPro" id="IPR029063">
    <property type="entry name" value="SAM-dependent_MTases_sf"/>
</dbReference>
<dbReference type="Ensembl" id="ENSEBUT00000014066.1">
    <property type="protein sequence ID" value="ENSEBUP00000013490.1"/>
    <property type="gene ID" value="ENSEBUG00000008506.1"/>
</dbReference>
<dbReference type="GO" id="GO:1904262">
    <property type="term" value="P:negative regulation of TORC1 signaling"/>
    <property type="evidence" value="ECO:0007669"/>
    <property type="project" value="TreeGrafter"/>
</dbReference>
<dbReference type="Gene3D" id="3.40.50.150">
    <property type="entry name" value="Vaccinia Virus protein VP39"/>
    <property type="match status" value="1"/>
</dbReference>
<dbReference type="GeneTree" id="ENSGT00390000010382"/>
<name>A0A8C4QCQ2_EPTBU</name>
<reference evidence="5" key="2">
    <citation type="submission" date="2025-09" db="UniProtKB">
        <authorList>
            <consortium name="Ensembl"/>
        </authorList>
    </citation>
    <scope>IDENTIFICATION</scope>
</reference>
<keyword evidence="3 4" id="KW-0949">S-adenosyl-L-methionine</keyword>
<dbReference type="PANTHER" id="PTHR21008">
    <property type="entry name" value="S-ADENOSYLMETHIONINE SENSOR UPSTREAM OF MTORC1-RELATED"/>
    <property type="match status" value="1"/>
</dbReference>
<evidence type="ECO:0000256" key="1">
    <source>
        <dbReference type="ARBA" id="ARBA00022603"/>
    </source>
</evidence>
<keyword evidence="6" id="KW-1185">Reference proteome</keyword>
<keyword evidence="2 4" id="KW-0808">Transferase</keyword>
<evidence type="ECO:0000256" key="2">
    <source>
        <dbReference type="ARBA" id="ARBA00022679"/>
    </source>
</evidence>
<dbReference type="Proteomes" id="UP000694388">
    <property type="component" value="Unplaced"/>
</dbReference>
<dbReference type="HAMAP" id="MF_03044">
    <property type="entry name" value="BMT2"/>
    <property type="match status" value="1"/>
</dbReference>
<feature type="binding site" evidence="4">
    <location>
        <position position="141"/>
    </location>
    <ligand>
        <name>S-adenosyl-L-methionine</name>
        <dbReference type="ChEBI" id="CHEBI:59789"/>
    </ligand>
</feature>
<accession>A0A8C4QCQ2</accession>
<proteinExistence type="inferred from homology"/>
<sequence>WIMGCGAAGTCAGGRKSESSGPWYFQSCSMVGDFGQMWQEHCEDADALLGYASAMRTLAEEHWSENDENEDRIDWCRRACLEYFLEGGLQLALVKDKRRQLAGQHRSSDNTASFILFTIMPPALSCSLLSPSHKIRLLDVGSCFNPFLKYDEFLAIGIDIFPAVQNVYRCDFLSLELDAPLQLVPEDKDDFIRQLPGPVIRSLPCDLFHAVVFSLLLSYFPSPQQRWLCCQKAHELLPLGGLLLIVTPDSSHAARRSTMMRSWRVAIEALGFKRWRYVKKSHIHLMAFRKVSCKSGSELVGENYPEMLYIPQDFNWEDEEDDEATSPRAIPRTDSENDLLVEAFTELPDFGLLSTTCDSDSGESETSSARFREVEDPVLLFA</sequence>
<comment type="similarity">
    <text evidence="4">Belongs to the BMT2 family.</text>
</comment>
<dbReference type="FunFam" id="3.40.50.150:FF:000089">
    <property type="entry name" value="S-adenosylmethionine sensor upstream of mTORC1"/>
    <property type="match status" value="1"/>
</dbReference>
<evidence type="ECO:0000256" key="4">
    <source>
        <dbReference type="HAMAP-Rule" id="MF_03044"/>
    </source>
</evidence>
<evidence type="ECO:0000313" key="6">
    <source>
        <dbReference type="Proteomes" id="UP000694388"/>
    </source>
</evidence>
<dbReference type="EC" id="2.1.1.-" evidence="4"/>
<comment type="subunit">
    <text evidence="4">Interacts with the GATOR1 complex; interaction is disrupted when BMT2/SAMTOR binds S-adenosyl-L-methionine. Interacts with the KICSTOR complex; interaction is disrupted when BMT2/SAMTOR binds S-adenosyl-L-methionine.</text>
</comment>
<feature type="binding site" evidence="4">
    <location>
        <position position="159"/>
    </location>
    <ligand>
        <name>S-adenosyl-L-methionine</name>
        <dbReference type="ChEBI" id="CHEBI:59789"/>
    </ligand>
</feature>
<organism evidence="5 6">
    <name type="scientific">Eptatretus burgeri</name>
    <name type="common">Inshore hagfish</name>
    <dbReference type="NCBI Taxonomy" id="7764"/>
    <lineage>
        <taxon>Eukaryota</taxon>
        <taxon>Metazoa</taxon>
        <taxon>Chordata</taxon>
        <taxon>Craniata</taxon>
        <taxon>Vertebrata</taxon>
        <taxon>Cyclostomata</taxon>
        <taxon>Myxini</taxon>
        <taxon>Myxiniformes</taxon>
        <taxon>Myxinidae</taxon>
        <taxon>Eptatretinae</taxon>
        <taxon>Eptatretus</taxon>
    </lineage>
</organism>
<evidence type="ECO:0000256" key="3">
    <source>
        <dbReference type="ARBA" id="ARBA00022691"/>
    </source>
</evidence>
<dbReference type="OMA" id="CCQKAYE"/>
<protein>
    <recommendedName>
        <fullName evidence="4">S-adenosylmethionine sensor upstream of mTORC1</fullName>
    </recommendedName>
    <alternativeName>
        <fullName evidence="4">Probable methyltransferase BMT2 homolog</fullName>
        <ecNumber evidence="4">2.1.1.-</ecNumber>
    </alternativeName>
</protein>